<protein>
    <submittedName>
        <fullName evidence="1">Uncharacterized protein</fullName>
    </submittedName>
</protein>
<proteinExistence type="predicted"/>
<evidence type="ECO:0000313" key="1">
    <source>
        <dbReference type="EMBL" id="TFK98653.1"/>
    </source>
</evidence>
<keyword evidence="2" id="KW-1185">Reference proteome</keyword>
<reference evidence="1 2" key="1">
    <citation type="journal article" date="2019" name="Nat. Ecol. Evol.">
        <title>Megaphylogeny resolves global patterns of mushroom evolution.</title>
        <authorList>
            <person name="Varga T."/>
            <person name="Krizsan K."/>
            <person name="Foldi C."/>
            <person name="Dima B."/>
            <person name="Sanchez-Garcia M."/>
            <person name="Sanchez-Ramirez S."/>
            <person name="Szollosi G.J."/>
            <person name="Szarkandi J.G."/>
            <person name="Papp V."/>
            <person name="Albert L."/>
            <person name="Andreopoulos W."/>
            <person name="Angelini C."/>
            <person name="Antonin V."/>
            <person name="Barry K.W."/>
            <person name="Bougher N.L."/>
            <person name="Buchanan P."/>
            <person name="Buyck B."/>
            <person name="Bense V."/>
            <person name="Catcheside P."/>
            <person name="Chovatia M."/>
            <person name="Cooper J."/>
            <person name="Damon W."/>
            <person name="Desjardin D."/>
            <person name="Finy P."/>
            <person name="Geml J."/>
            <person name="Haridas S."/>
            <person name="Hughes K."/>
            <person name="Justo A."/>
            <person name="Karasinski D."/>
            <person name="Kautmanova I."/>
            <person name="Kiss B."/>
            <person name="Kocsube S."/>
            <person name="Kotiranta H."/>
            <person name="LaButti K.M."/>
            <person name="Lechner B.E."/>
            <person name="Liimatainen K."/>
            <person name="Lipzen A."/>
            <person name="Lukacs Z."/>
            <person name="Mihaltcheva S."/>
            <person name="Morgado L.N."/>
            <person name="Niskanen T."/>
            <person name="Noordeloos M.E."/>
            <person name="Ohm R.A."/>
            <person name="Ortiz-Santana B."/>
            <person name="Ovrebo C."/>
            <person name="Racz N."/>
            <person name="Riley R."/>
            <person name="Savchenko A."/>
            <person name="Shiryaev A."/>
            <person name="Soop K."/>
            <person name="Spirin V."/>
            <person name="Szebenyi C."/>
            <person name="Tomsovsky M."/>
            <person name="Tulloss R.E."/>
            <person name="Uehling J."/>
            <person name="Grigoriev I.V."/>
            <person name="Vagvolgyi C."/>
            <person name="Papp T."/>
            <person name="Martin F.M."/>
            <person name="Miettinen O."/>
            <person name="Hibbett D.S."/>
            <person name="Nagy L.G."/>
        </authorList>
    </citation>
    <scope>NUCLEOTIDE SEQUENCE [LARGE SCALE GENOMIC DNA]</scope>
    <source>
        <strain evidence="1 2">CBS 309.79</strain>
    </source>
</reference>
<sequence>AIRRALLHLAQDIRNMEPLWVYWCFVMERFCGSLLPSVKSRKHPDTSLANRIRDLAQNSQIELIYQLHDMMDLSDTRYDMQTGECFPNSLPSAYRTKVLAHITINYTISVQDVRELVPMEITQWGKRRHAFGDVIHGAEMIEFTEDCDRNARNRRAVTNFEEQMSYGQVLRFVGVRIPLTLKFRYSPPETSDSGEDDGFAVEHTELELKPDSDNCDFRTIILAIIRPAVLTVVDDGCTPSFLVSVHAYGNNGHRRPQHHANRRPCC</sequence>
<gene>
    <name evidence="1" type="ORF">BDV98DRAFT_572510</name>
</gene>
<name>A0A5C3QJX0_9AGAR</name>
<accession>A0A5C3QJX0</accession>
<dbReference type="OrthoDB" id="6613063at2759"/>
<feature type="non-terminal residue" evidence="1">
    <location>
        <position position="1"/>
    </location>
</feature>
<evidence type="ECO:0000313" key="2">
    <source>
        <dbReference type="Proteomes" id="UP000305067"/>
    </source>
</evidence>
<dbReference type="AlphaFoldDB" id="A0A5C3QJX0"/>
<dbReference type="EMBL" id="ML178838">
    <property type="protein sequence ID" value="TFK98653.1"/>
    <property type="molecule type" value="Genomic_DNA"/>
</dbReference>
<dbReference type="Proteomes" id="UP000305067">
    <property type="component" value="Unassembled WGS sequence"/>
</dbReference>
<organism evidence="1 2">
    <name type="scientific">Pterulicium gracile</name>
    <dbReference type="NCBI Taxonomy" id="1884261"/>
    <lineage>
        <taxon>Eukaryota</taxon>
        <taxon>Fungi</taxon>
        <taxon>Dikarya</taxon>
        <taxon>Basidiomycota</taxon>
        <taxon>Agaricomycotina</taxon>
        <taxon>Agaricomycetes</taxon>
        <taxon>Agaricomycetidae</taxon>
        <taxon>Agaricales</taxon>
        <taxon>Pleurotineae</taxon>
        <taxon>Pterulaceae</taxon>
        <taxon>Pterulicium</taxon>
    </lineage>
</organism>